<name>A0ABQ4N4U4_9BACL</name>
<dbReference type="EMBL" id="BOVJ01000057">
    <property type="protein sequence ID" value="GIQ63192.1"/>
    <property type="molecule type" value="Genomic_DNA"/>
</dbReference>
<evidence type="ECO:0000313" key="1">
    <source>
        <dbReference type="EMBL" id="GIQ63192.1"/>
    </source>
</evidence>
<sequence>MLNKTLSFYKKIVYQFQNAFISTPFILNYDGAKVNALIKLWGNENGAEIQNVKCVAARVRPGPRRLRHIRRRQRRQ</sequence>
<gene>
    <name evidence="1" type="ORF">PACILC2_17600</name>
</gene>
<keyword evidence="2" id="KW-1185">Reference proteome</keyword>
<evidence type="ECO:0000313" key="2">
    <source>
        <dbReference type="Proteomes" id="UP000680304"/>
    </source>
</evidence>
<proteinExistence type="predicted"/>
<organism evidence="1 2">
    <name type="scientific">Paenibacillus cisolokensis</name>
    <dbReference type="NCBI Taxonomy" id="1658519"/>
    <lineage>
        <taxon>Bacteria</taxon>
        <taxon>Bacillati</taxon>
        <taxon>Bacillota</taxon>
        <taxon>Bacilli</taxon>
        <taxon>Bacillales</taxon>
        <taxon>Paenibacillaceae</taxon>
        <taxon>Paenibacillus</taxon>
    </lineage>
</organism>
<protein>
    <submittedName>
        <fullName evidence="1">Uncharacterized protein</fullName>
    </submittedName>
</protein>
<accession>A0ABQ4N4U4</accession>
<comment type="caution">
    <text evidence="1">The sequence shown here is derived from an EMBL/GenBank/DDBJ whole genome shotgun (WGS) entry which is preliminary data.</text>
</comment>
<dbReference type="Proteomes" id="UP000680304">
    <property type="component" value="Unassembled WGS sequence"/>
</dbReference>
<reference evidence="1 2" key="1">
    <citation type="submission" date="2021-04" db="EMBL/GenBank/DDBJ databases">
        <title>Draft genome sequence of Paenibacillus cisolokensis, LC2-13A.</title>
        <authorList>
            <person name="Uke A."/>
            <person name="Chhe C."/>
            <person name="Baramee S."/>
            <person name="Kosugi A."/>
        </authorList>
    </citation>
    <scope>NUCLEOTIDE SEQUENCE [LARGE SCALE GENOMIC DNA]</scope>
    <source>
        <strain evidence="1 2">LC2-13A</strain>
    </source>
</reference>